<gene>
    <name evidence="2" type="ORF">V5O48_006759</name>
</gene>
<protein>
    <submittedName>
        <fullName evidence="2">Uncharacterized protein</fullName>
    </submittedName>
</protein>
<evidence type="ECO:0000256" key="1">
    <source>
        <dbReference type="SAM" id="MobiDB-lite"/>
    </source>
</evidence>
<organism evidence="2 3">
    <name type="scientific">Marasmius crinis-equi</name>
    <dbReference type="NCBI Taxonomy" id="585013"/>
    <lineage>
        <taxon>Eukaryota</taxon>
        <taxon>Fungi</taxon>
        <taxon>Dikarya</taxon>
        <taxon>Basidiomycota</taxon>
        <taxon>Agaricomycotina</taxon>
        <taxon>Agaricomycetes</taxon>
        <taxon>Agaricomycetidae</taxon>
        <taxon>Agaricales</taxon>
        <taxon>Marasmiineae</taxon>
        <taxon>Marasmiaceae</taxon>
        <taxon>Marasmius</taxon>
    </lineage>
</organism>
<feature type="compositionally biased region" description="Low complexity" evidence="1">
    <location>
        <begin position="33"/>
        <end position="49"/>
    </location>
</feature>
<feature type="region of interest" description="Disordered" evidence="1">
    <location>
        <begin position="374"/>
        <end position="400"/>
    </location>
</feature>
<dbReference type="Proteomes" id="UP001465976">
    <property type="component" value="Unassembled WGS sequence"/>
</dbReference>
<feature type="compositionally biased region" description="Low complexity" evidence="1">
    <location>
        <begin position="144"/>
        <end position="161"/>
    </location>
</feature>
<comment type="caution">
    <text evidence="2">The sequence shown here is derived from an EMBL/GenBank/DDBJ whole genome shotgun (WGS) entry which is preliminary data.</text>
</comment>
<proteinExistence type="predicted"/>
<accession>A0ABR3FIZ9</accession>
<name>A0ABR3FIZ9_9AGAR</name>
<feature type="region of interest" description="Disordered" evidence="1">
    <location>
        <begin position="140"/>
        <end position="161"/>
    </location>
</feature>
<evidence type="ECO:0000313" key="3">
    <source>
        <dbReference type="Proteomes" id="UP001465976"/>
    </source>
</evidence>
<evidence type="ECO:0000313" key="2">
    <source>
        <dbReference type="EMBL" id="KAL0575220.1"/>
    </source>
</evidence>
<feature type="region of interest" description="Disordered" evidence="1">
    <location>
        <begin position="300"/>
        <end position="321"/>
    </location>
</feature>
<feature type="region of interest" description="Disordered" evidence="1">
    <location>
        <begin position="1"/>
        <end position="61"/>
    </location>
</feature>
<dbReference type="EMBL" id="JBAHYK010000325">
    <property type="protein sequence ID" value="KAL0575220.1"/>
    <property type="molecule type" value="Genomic_DNA"/>
</dbReference>
<sequence>MNVSKHTENTLDGSSSSDSETTPPPPARTPKESTSSQNQGKSSTSSSSSLIKPRTPSEKDKPLAELISEPFPSFDHQGSVVDPFGQEMSRDVNFEQELGAMLLDLILETHAWSSARPKHESQMAVQKLEQKITDVLETEKEQGMSESSMSLSSGSHSCSESISLRSSDSARSMMSTLIALHNADMQNFAQASPSSSTGPGFMQSIVSTGNLSQQSNPVANDPNSVETFKQNIQMILEYVMTTQSIARSALSGITNAYHSSSSSTQTQADLASLQQNLHLISDMMRHTGVGALPLLASPSSSVVGPTNDDVPMSQEPISPPTEDEMLAQANRSITVLYERLRKVQEAAGVVGSLLGSSGQPTQSQFHAMQGIMPGTPMGYGPSPKARAVSGNEGRGASQTR</sequence>
<reference evidence="2 3" key="1">
    <citation type="submission" date="2024-02" db="EMBL/GenBank/DDBJ databases">
        <title>A draft genome for the cacao thread blight pathogen Marasmius crinis-equi.</title>
        <authorList>
            <person name="Cohen S.P."/>
            <person name="Baruah I.K."/>
            <person name="Amoako-Attah I."/>
            <person name="Bukari Y."/>
            <person name="Meinhardt L.W."/>
            <person name="Bailey B.A."/>
        </authorList>
    </citation>
    <scope>NUCLEOTIDE SEQUENCE [LARGE SCALE GENOMIC DNA]</scope>
    <source>
        <strain evidence="2 3">GH-76</strain>
    </source>
</reference>
<keyword evidence="3" id="KW-1185">Reference proteome</keyword>